<dbReference type="AlphaFoldDB" id="A0A941HR97"/>
<comment type="caution">
    <text evidence="1">The sequence shown here is derived from an EMBL/GenBank/DDBJ whole genome shotgun (WGS) entry which is preliminary data.</text>
</comment>
<protein>
    <submittedName>
        <fullName evidence="1">RusA family crossover junction endodeoxyribonuclease</fullName>
    </submittedName>
</protein>
<gene>
    <name evidence="1" type="ORF">KCG48_10565</name>
</gene>
<dbReference type="GO" id="GO:0006281">
    <property type="term" value="P:DNA repair"/>
    <property type="evidence" value="ECO:0007669"/>
    <property type="project" value="InterPro"/>
</dbReference>
<dbReference type="GO" id="GO:0000287">
    <property type="term" value="F:magnesium ion binding"/>
    <property type="evidence" value="ECO:0007669"/>
    <property type="project" value="InterPro"/>
</dbReference>
<keyword evidence="2" id="KW-1185">Reference proteome</keyword>
<name>A0A941HR97_9CLOT</name>
<dbReference type="InterPro" id="IPR008822">
    <property type="entry name" value="Endonuclease_RusA-like"/>
</dbReference>
<dbReference type="EMBL" id="JAGSCS010000014">
    <property type="protein sequence ID" value="MBR0576775.1"/>
    <property type="molecule type" value="Genomic_DNA"/>
</dbReference>
<dbReference type="InterPro" id="IPR036614">
    <property type="entry name" value="RusA-like_sf"/>
</dbReference>
<dbReference type="Proteomes" id="UP000675379">
    <property type="component" value="Unassembled WGS sequence"/>
</dbReference>
<reference evidence="1" key="1">
    <citation type="submission" date="2021-04" db="EMBL/GenBank/DDBJ databases">
        <title>Proteiniclasticum sedimins sp. nov., an obligate anaerobic bacterium isolated from anaerobic sludge.</title>
        <authorList>
            <person name="Liu J."/>
        </authorList>
    </citation>
    <scope>NUCLEOTIDE SEQUENCE</scope>
    <source>
        <strain evidence="1">BAD-10</strain>
    </source>
</reference>
<proteinExistence type="predicted"/>
<accession>A0A941HR97</accession>
<evidence type="ECO:0000313" key="2">
    <source>
        <dbReference type="Proteomes" id="UP000675379"/>
    </source>
</evidence>
<organism evidence="1 2">
    <name type="scientific">Proteiniclasticum sediminis</name>
    <dbReference type="NCBI Taxonomy" id="2804028"/>
    <lineage>
        <taxon>Bacteria</taxon>
        <taxon>Bacillati</taxon>
        <taxon>Bacillota</taxon>
        <taxon>Clostridia</taxon>
        <taxon>Eubacteriales</taxon>
        <taxon>Clostridiaceae</taxon>
        <taxon>Proteiniclasticum</taxon>
    </lineage>
</organism>
<dbReference type="Pfam" id="PF05866">
    <property type="entry name" value="RusA"/>
    <property type="match status" value="1"/>
</dbReference>
<evidence type="ECO:0000313" key="1">
    <source>
        <dbReference type="EMBL" id="MBR0576775.1"/>
    </source>
</evidence>
<dbReference type="GO" id="GO:0006310">
    <property type="term" value="P:DNA recombination"/>
    <property type="evidence" value="ECO:0007669"/>
    <property type="project" value="InterPro"/>
</dbReference>
<dbReference type="SUPFAM" id="SSF103084">
    <property type="entry name" value="Holliday junction resolvase RusA"/>
    <property type="match status" value="1"/>
</dbReference>
<sequence length="144" mass="15835">MTGRKVEFIVPGEPQGKARHRMTKKGHAFTPARTVAYEGWIRDNYIDQAGRVELQGPLRATIKASFGIPRSKSKAASFDMLAGEILPTKKPDADNIAKVILDSLNGLAYKDDTQIIELLVIKDYRTAPGVQVEIEELKGGQGNE</sequence>
<dbReference type="Gene3D" id="3.30.1330.70">
    <property type="entry name" value="Holliday junction resolvase RusA"/>
    <property type="match status" value="1"/>
</dbReference>
<dbReference type="RefSeq" id="WP_211802194.1">
    <property type="nucleotide sequence ID" value="NZ_JAGSCS010000014.1"/>
</dbReference>